<dbReference type="AlphaFoldDB" id="A0A317EBM2"/>
<gene>
    <name evidence="1" type="ORF">DKG75_05475</name>
</gene>
<name>A0A317EBM2_9PROT</name>
<sequence>MFSIAVMAVPPAGASDLRLEGPAVAEFVPGAGAFLRLTGRDFLRRSHYVAEGDSRNYLIEVETRSEPPLAESDDIAPPPRRLISVRALSAQGIGPVLRTLDVRANELRIDRMPLAEAETWGCCVQANTIATYDLLTGRLIAARSSDFDVLTATGLPRGGQGEAVAFQVFTFKAIEPGYEELASADPASLGVITLVREDVPVQRIELRVALGDPQAGEQVEWLNRVQWLDEADGKPRDDQHIVYDAGKPTGRAFTWAVDEGQRIVIPFDGERFDIARARLPARLKLIALPARP</sequence>
<dbReference type="EMBL" id="QGLF01000001">
    <property type="protein sequence ID" value="PWR23992.1"/>
    <property type="molecule type" value="Genomic_DNA"/>
</dbReference>
<proteinExistence type="predicted"/>
<dbReference type="Proteomes" id="UP000246077">
    <property type="component" value="Unassembled WGS sequence"/>
</dbReference>
<keyword evidence="2" id="KW-1185">Reference proteome</keyword>
<accession>A0A317EBM2</accession>
<evidence type="ECO:0000313" key="2">
    <source>
        <dbReference type="Proteomes" id="UP000246077"/>
    </source>
</evidence>
<comment type="caution">
    <text evidence="1">The sequence shown here is derived from an EMBL/GenBank/DDBJ whole genome shotgun (WGS) entry which is preliminary data.</text>
</comment>
<evidence type="ECO:0000313" key="1">
    <source>
        <dbReference type="EMBL" id="PWR23992.1"/>
    </source>
</evidence>
<organism evidence="1 2">
    <name type="scientific">Zavarzinia compransoris</name>
    <dbReference type="NCBI Taxonomy" id="1264899"/>
    <lineage>
        <taxon>Bacteria</taxon>
        <taxon>Pseudomonadati</taxon>
        <taxon>Pseudomonadota</taxon>
        <taxon>Alphaproteobacteria</taxon>
        <taxon>Rhodospirillales</taxon>
        <taxon>Zavarziniaceae</taxon>
        <taxon>Zavarzinia</taxon>
    </lineage>
</organism>
<protein>
    <submittedName>
        <fullName evidence="1">Uncharacterized protein</fullName>
    </submittedName>
</protein>
<reference evidence="2" key="1">
    <citation type="submission" date="2018-05" db="EMBL/GenBank/DDBJ databases">
        <title>Zavarzinia sp. HR-AS.</title>
        <authorList>
            <person name="Lee Y."/>
            <person name="Jeon C.O."/>
        </authorList>
    </citation>
    <scope>NUCLEOTIDE SEQUENCE [LARGE SCALE GENOMIC DNA]</scope>
    <source>
        <strain evidence="2">DSM 1231</strain>
    </source>
</reference>